<keyword evidence="5" id="KW-1185">Reference proteome</keyword>
<dbReference type="InterPro" id="IPR020084">
    <property type="entry name" value="NUDIX_hydrolase_CS"/>
</dbReference>
<dbReference type="PROSITE" id="PS00893">
    <property type="entry name" value="NUDIX_BOX"/>
    <property type="match status" value="1"/>
</dbReference>
<evidence type="ECO:0000259" key="3">
    <source>
        <dbReference type="PROSITE" id="PS51462"/>
    </source>
</evidence>
<dbReference type="PANTHER" id="PTHR43046:SF2">
    <property type="entry name" value="8-OXO-DGTP DIPHOSPHATASE-RELATED"/>
    <property type="match status" value="1"/>
</dbReference>
<protein>
    <submittedName>
        <fullName evidence="4">NUDIX domain-containing protein</fullName>
    </submittedName>
</protein>
<dbReference type="Proteomes" id="UP001319080">
    <property type="component" value="Unassembled WGS sequence"/>
</dbReference>
<keyword evidence="2" id="KW-0378">Hydrolase</keyword>
<organism evidence="4 5">
    <name type="scientific">Dawidia cretensis</name>
    <dbReference type="NCBI Taxonomy" id="2782350"/>
    <lineage>
        <taxon>Bacteria</taxon>
        <taxon>Pseudomonadati</taxon>
        <taxon>Bacteroidota</taxon>
        <taxon>Cytophagia</taxon>
        <taxon>Cytophagales</taxon>
        <taxon>Chryseotaleaceae</taxon>
        <taxon>Dawidia</taxon>
    </lineage>
</organism>
<dbReference type="AlphaFoldDB" id="A0AAP2DV49"/>
<comment type="cofactor">
    <cofactor evidence="1">
        <name>Mg(2+)</name>
        <dbReference type="ChEBI" id="CHEBI:18420"/>
    </cofactor>
</comment>
<dbReference type="PANTHER" id="PTHR43046">
    <property type="entry name" value="GDP-MANNOSE MANNOSYL HYDROLASE"/>
    <property type="match status" value="1"/>
</dbReference>
<dbReference type="Pfam" id="PF00293">
    <property type="entry name" value="NUDIX"/>
    <property type="match status" value="1"/>
</dbReference>
<accession>A0AAP2DV49</accession>
<gene>
    <name evidence="4" type="ORF">KK062_06170</name>
</gene>
<feature type="domain" description="Nudix hydrolase" evidence="3">
    <location>
        <begin position="7"/>
        <end position="142"/>
    </location>
</feature>
<dbReference type="RefSeq" id="WP_254083386.1">
    <property type="nucleotide sequence ID" value="NZ_JAHESE010000003.1"/>
</dbReference>
<dbReference type="InterPro" id="IPR000086">
    <property type="entry name" value="NUDIX_hydrolase_dom"/>
</dbReference>
<comment type="caution">
    <text evidence="4">The sequence shown here is derived from an EMBL/GenBank/DDBJ whole genome shotgun (WGS) entry which is preliminary data.</text>
</comment>
<sequence>MMPREQKILPAVSAAIFNDQGHVLLQQRRDTGKWCIISGHVEFGETVEDAMLREIREEINTAAEIIRLIGVYSMPAFATYDHTDHRVQYITSYFEVKLLEVPDISFTNAETRAWRFFSPDALPADLDQVNPYWLVDALNKQSVFIR</sequence>
<evidence type="ECO:0000313" key="5">
    <source>
        <dbReference type="Proteomes" id="UP001319080"/>
    </source>
</evidence>
<evidence type="ECO:0000256" key="1">
    <source>
        <dbReference type="ARBA" id="ARBA00001946"/>
    </source>
</evidence>
<dbReference type="GO" id="GO:0016787">
    <property type="term" value="F:hydrolase activity"/>
    <property type="evidence" value="ECO:0007669"/>
    <property type="project" value="UniProtKB-KW"/>
</dbReference>
<dbReference type="Gene3D" id="3.90.79.10">
    <property type="entry name" value="Nucleoside Triphosphate Pyrophosphohydrolase"/>
    <property type="match status" value="1"/>
</dbReference>
<dbReference type="SUPFAM" id="SSF55811">
    <property type="entry name" value="Nudix"/>
    <property type="match status" value="1"/>
</dbReference>
<dbReference type="InterPro" id="IPR015797">
    <property type="entry name" value="NUDIX_hydrolase-like_dom_sf"/>
</dbReference>
<dbReference type="EMBL" id="JAHESE010000003">
    <property type="protein sequence ID" value="MBT1707796.1"/>
    <property type="molecule type" value="Genomic_DNA"/>
</dbReference>
<proteinExistence type="predicted"/>
<dbReference type="PROSITE" id="PS51462">
    <property type="entry name" value="NUDIX"/>
    <property type="match status" value="1"/>
</dbReference>
<evidence type="ECO:0000313" key="4">
    <source>
        <dbReference type="EMBL" id="MBT1707796.1"/>
    </source>
</evidence>
<name>A0AAP2DV49_9BACT</name>
<evidence type="ECO:0000256" key="2">
    <source>
        <dbReference type="ARBA" id="ARBA00022801"/>
    </source>
</evidence>
<reference evidence="4 5" key="1">
    <citation type="submission" date="2021-05" db="EMBL/GenBank/DDBJ databases">
        <title>A Polyphasic approach of four new species of the genus Ohtaekwangia: Ohtaekwangia histidinii sp. nov., Ohtaekwangia cretensis sp. nov., Ohtaekwangia indiensis sp. nov., Ohtaekwangia reichenbachii sp. nov. from diverse environment.</title>
        <authorList>
            <person name="Octaviana S."/>
        </authorList>
    </citation>
    <scope>NUCLEOTIDE SEQUENCE [LARGE SCALE GENOMIC DNA]</scope>
    <source>
        <strain evidence="4 5">PWU5</strain>
    </source>
</reference>